<dbReference type="PANTHER" id="PTHR43707">
    <property type="entry name" value="HISTIDYL-TRNA SYNTHETASE"/>
    <property type="match status" value="1"/>
</dbReference>
<evidence type="ECO:0000256" key="5">
    <source>
        <dbReference type="ARBA" id="ARBA00022490"/>
    </source>
</evidence>
<comment type="subunit">
    <text evidence="9">Heteromultimer composed of HisG and HisZ subunits.</text>
</comment>
<comment type="similarity">
    <text evidence="3 9">Belongs to the class-II aminoacyl-tRNA synthetase family. HisZ subfamily.</text>
</comment>
<evidence type="ECO:0000256" key="7">
    <source>
        <dbReference type="ARBA" id="ARBA00023102"/>
    </source>
</evidence>
<evidence type="ECO:0000313" key="12">
    <source>
        <dbReference type="Proteomes" id="UP001595807"/>
    </source>
</evidence>
<gene>
    <name evidence="9" type="primary">hisZ</name>
    <name evidence="11" type="ORF">ACFORF_07345</name>
</gene>
<dbReference type="InterPro" id="IPR045864">
    <property type="entry name" value="aa-tRNA-synth_II/BPL/LPL"/>
</dbReference>
<evidence type="ECO:0000256" key="9">
    <source>
        <dbReference type="HAMAP-Rule" id="MF_00125"/>
    </source>
</evidence>
<accession>A0ABV8CW72</accession>
<evidence type="ECO:0000256" key="1">
    <source>
        <dbReference type="ARBA" id="ARBA00004496"/>
    </source>
</evidence>
<evidence type="ECO:0000256" key="8">
    <source>
        <dbReference type="ARBA" id="ARBA00025246"/>
    </source>
</evidence>
<dbReference type="HAMAP" id="MF_00125">
    <property type="entry name" value="HisZ"/>
    <property type="match status" value="1"/>
</dbReference>
<dbReference type="PIRSF" id="PIRSF001549">
    <property type="entry name" value="His-tRNA_synth"/>
    <property type="match status" value="1"/>
</dbReference>
<keyword evidence="7 9" id="KW-0368">Histidine biosynthesis</keyword>
<evidence type="ECO:0000259" key="10">
    <source>
        <dbReference type="Pfam" id="PF13393"/>
    </source>
</evidence>
<name>A0ABV8CW72_9STRE</name>
<sequence length="329" mass="36772">MKKTTLPVGMHDKLFKRANVTYRIERSISDLLISRGFNRIETPTLEHVEVFGDEINNRHYHLFDKTGNLLALRPDITSQIGRVIASTRVETPIKFSYSGKVFHYNEEMRGLANELTQAGIEIVGYPAQEALQSALKAAQEALVASGVQDYQFEFSHASIMAVIFETLNLDEEQANQLAGLIRDKSITGLRMFTQANPSDLDDFLTHLPLLFGETETVLTEARELTQHPQILEGLDAIAELTRSVSDSLPQTTVDLAQLPTMPYYTGIMFKVFGDKIPDAFVSGGRYDKLFERFGAKELTAVGWAIDIDSVYQAIQDSIVFEGGNAWQSD</sequence>
<feature type="domain" description="Class II Histidinyl-tRNA synthetase (HisRS)-like catalytic core" evidence="10">
    <location>
        <begin position="9"/>
        <end position="310"/>
    </location>
</feature>
<dbReference type="SUPFAM" id="SSF55681">
    <property type="entry name" value="Class II aaRS and biotin synthetases"/>
    <property type="match status" value="1"/>
</dbReference>
<dbReference type="InterPro" id="IPR004517">
    <property type="entry name" value="HisZ"/>
</dbReference>
<dbReference type="RefSeq" id="WP_380426865.1">
    <property type="nucleotide sequence ID" value="NZ_JBHRZV010000049.1"/>
</dbReference>
<reference evidence="12" key="1">
    <citation type="journal article" date="2019" name="Int. J. Syst. Evol. Microbiol.">
        <title>The Global Catalogue of Microorganisms (GCM) 10K type strain sequencing project: providing services to taxonomists for standard genome sequencing and annotation.</title>
        <authorList>
            <consortium name="The Broad Institute Genomics Platform"/>
            <consortium name="The Broad Institute Genome Sequencing Center for Infectious Disease"/>
            <person name="Wu L."/>
            <person name="Ma J."/>
        </authorList>
    </citation>
    <scope>NUCLEOTIDE SEQUENCE [LARGE SCALE GENOMIC DNA]</scope>
    <source>
        <strain evidence="12">CCUG 67170</strain>
    </source>
</reference>
<dbReference type="Pfam" id="PF13393">
    <property type="entry name" value="tRNA-synt_His"/>
    <property type="match status" value="1"/>
</dbReference>
<comment type="function">
    <text evidence="8 9">Required for the first step of histidine biosynthesis. May allow the feedback regulation of ATP phosphoribosyltransferase activity by histidine.</text>
</comment>
<dbReference type="PANTHER" id="PTHR43707:SF6">
    <property type="entry name" value="ATP PHOSPHORIBOSYLTRANSFERASE REGULATORY SUBUNIT"/>
    <property type="match status" value="1"/>
</dbReference>
<proteinExistence type="inferred from homology"/>
<organism evidence="11 12">
    <name type="scientific">Streptococcus caprae</name>
    <dbReference type="NCBI Taxonomy" id="1640501"/>
    <lineage>
        <taxon>Bacteria</taxon>
        <taxon>Bacillati</taxon>
        <taxon>Bacillota</taxon>
        <taxon>Bacilli</taxon>
        <taxon>Lactobacillales</taxon>
        <taxon>Streptococcaceae</taxon>
        <taxon>Streptococcus</taxon>
    </lineage>
</organism>
<protein>
    <recommendedName>
        <fullName evidence="4 9">ATP phosphoribosyltransferase regulatory subunit</fullName>
    </recommendedName>
</protein>
<evidence type="ECO:0000313" key="11">
    <source>
        <dbReference type="EMBL" id="MFC3928379.1"/>
    </source>
</evidence>
<evidence type="ECO:0000256" key="6">
    <source>
        <dbReference type="ARBA" id="ARBA00022605"/>
    </source>
</evidence>
<keyword evidence="12" id="KW-1185">Reference proteome</keyword>
<dbReference type="InterPro" id="IPR041715">
    <property type="entry name" value="HisRS-like_core"/>
</dbReference>
<evidence type="ECO:0000256" key="3">
    <source>
        <dbReference type="ARBA" id="ARBA00005539"/>
    </source>
</evidence>
<comment type="subcellular location">
    <subcellularLocation>
        <location evidence="1 9">Cytoplasm</location>
    </subcellularLocation>
</comment>
<dbReference type="Proteomes" id="UP001595807">
    <property type="component" value="Unassembled WGS sequence"/>
</dbReference>
<dbReference type="EMBL" id="JBHRZV010000049">
    <property type="protein sequence ID" value="MFC3928379.1"/>
    <property type="molecule type" value="Genomic_DNA"/>
</dbReference>
<evidence type="ECO:0000256" key="4">
    <source>
        <dbReference type="ARBA" id="ARBA00020397"/>
    </source>
</evidence>
<evidence type="ECO:0000256" key="2">
    <source>
        <dbReference type="ARBA" id="ARBA00004667"/>
    </source>
</evidence>
<keyword evidence="5 9" id="KW-0963">Cytoplasm</keyword>
<keyword evidence="11" id="KW-0328">Glycosyltransferase</keyword>
<dbReference type="CDD" id="cd00773">
    <property type="entry name" value="HisRS-like_core"/>
    <property type="match status" value="1"/>
</dbReference>
<keyword evidence="11" id="KW-0808">Transferase</keyword>
<comment type="caution">
    <text evidence="11">The sequence shown here is derived from an EMBL/GenBank/DDBJ whole genome shotgun (WGS) entry which is preliminary data.</text>
</comment>
<dbReference type="GO" id="GO:0016757">
    <property type="term" value="F:glycosyltransferase activity"/>
    <property type="evidence" value="ECO:0007669"/>
    <property type="project" value="UniProtKB-KW"/>
</dbReference>
<keyword evidence="6 9" id="KW-0028">Amino-acid biosynthesis</keyword>
<comment type="pathway">
    <text evidence="2 9">Amino-acid biosynthesis; L-histidine biosynthesis; L-histidine from 5-phospho-alpha-D-ribose 1-diphosphate: step 1/9.</text>
</comment>
<dbReference type="InterPro" id="IPR004516">
    <property type="entry name" value="HisRS/HisZ"/>
</dbReference>
<comment type="miscellaneous">
    <text evidence="9">This function is generally fulfilled by the C-terminal part of HisG, which is missing in some bacteria such as this one.</text>
</comment>
<dbReference type="Gene3D" id="3.30.930.10">
    <property type="entry name" value="Bira Bifunctional Protein, Domain 2"/>
    <property type="match status" value="1"/>
</dbReference>